<dbReference type="Gene3D" id="2.10.25.10">
    <property type="entry name" value="Laminin"/>
    <property type="match status" value="4"/>
</dbReference>
<dbReference type="SUPFAM" id="SSF57535">
    <property type="entry name" value="Complement control module/SCR domain"/>
    <property type="match status" value="3"/>
</dbReference>
<dbReference type="InterPro" id="IPR000152">
    <property type="entry name" value="EGF-type_Asp/Asn_hydroxyl_site"/>
</dbReference>
<keyword evidence="4" id="KW-1015">Disulfide bond</keyword>
<reference evidence="9" key="1">
    <citation type="submission" date="2025-08" db="UniProtKB">
        <authorList>
            <consortium name="RefSeq"/>
        </authorList>
    </citation>
    <scope>IDENTIFICATION</scope>
</reference>
<dbReference type="SMART" id="SM00032">
    <property type="entry name" value="CCP"/>
    <property type="match status" value="3"/>
</dbReference>
<evidence type="ECO:0000313" key="9">
    <source>
        <dbReference type="RefSeq" id="XP_045554288.1"/>
    </source>
</evidence>
<dbReference type="PROSITE" id="PS00010">
    <property type="entry name" value="ASX_HYDROXYL"/>
    <property type="match status" value="1"/>
</dbReference>
<proteinExistence type="predicted"/>
<dbReference type="InterPro" id="IPR009030">
    <property type="entry name" value="Growth_fac_rcpt_cys_sf"/>
</dbReference>
<dbReference type="Proteomes" id="UP001652741">
    <property type="component" value="Chromosome ssa16"/>
</dbReference>
<dbReference type="PROSITE" id="PS01187">
    <property type="entry name" value="EGF_CA"/>
    <property type="match status" value="2"/>
</dbReference>
<keyword evidence="5" id="KW-0768">Sushi</keyword>
<evidence type="ECO:0000256" key="5">
    <source>
        <dbReference type="PROSITE-ProRule" id="PRU00302"/>
    </source>
</evidence>
<feature type="compositionally biased region" description="Low complexity" evidence="6">
    <location>
        <begin position="264"/>
        <end position="279"/>
    </location>
</feature>
<sequence length="748" mass="82331">MSAGLDFIYWICCFCLVGKRTFEINGNSSWHQTVFMLISVLSPGSLGEECSSFRHLENGRTFFRYSGLYVTFTCNPGYKIHGYRTNSCVSGQWSREPPVCVASGCLSPGDLLQGVTSVTEDGSWVLFSCDAGYRLYGHSLLYCKGQNWNGTKPVCKESDMMSSWKEPAVPMPRIQSQNLNVLSALKNHLQLHYNTIANTASKDVFFKPMLLANAPPKDPHTHLKDPHSIGRSPKAHLVEEILKDTRDLTDRAGAPEKPTRPLASTSSSATTETITSTSSLPVAEGYWHQGTSIAQAEQEDSLPRKGVPTGATQLEHGQGVTEPADVSSTDTKELSESSTDTQEPRPQRPTETSSTSFINSSNTTSHWVSGTDMYGHHIQVKETASLSDDDNDAGETHQHNVTSPDLASNGSSQDNETDTSDSHHSQANETSSSPLSGDGETSRHNGTSSYLALNRSDQHLIKGATEELPRPVTLNRRPLCPYPPLPAHGTFYFRTVDNPGPRDYKHYIQYACYAGYTLAHGDIHSYCLQGGRWSGVTPVCLEVTPCALNNGGCSQLCSVKQEQAQCHCRPGFTLVEDHRTCRDVDECVEGQQQQRCQQTCVNTFGSFRCSCPYGHVLAGDGRACVAECPAGYRKQPSTPIPGGNSSRKECVDINECEEPEVSVPGHRCQWKCVNLPGSHRCICPRGYKLYSDRHHCRDINECSRKNGGCSHRCLNHKGSYQCSCPASHRLSPYSRKKCQPRKELQSNV</sequence>
<dbReference type="PROSITE" id="PS50923">
    <property type="entry name" value="SUSHI"/>
    <property type="match status" value="3"/>
</dbReference>
<dbReference type="InterPro" id="IPR000742">
    <property type="entry name" value="EGF"/>
</dbReference>
<dbReference type="PANTHER" id="PTHR24034:SF209">
    <property type="entry name" value="EGF-LIKE DOMAIN-CONTAINING PROTEIN"/>
    <property type="match status" value="1"/>
</dbReference>
<dbReference type="Pfam" id="PF00084">
    <property type="entry name" value="Sushi"/>
    <property type="match status" value="3"/>
</dbReference>
<keyword evidence="8" id="KW-1185">Reference proteome</keyword>
<dbReference type="Pfam" id="PF14670">
    <property type="entry name" value="FXa_inhibition"/>
    <property type="match status" value="1"/>
</dbReference>
<dbReference type="GeneID" id="106574899"/>
<dbReference type="CDD" id="cd00054">
    <property type="entry name" value="EGF_CA"/>
    <property type="match status" value="3"/>
</dbReference>
<gene>
    <name evidence="9" type="primary">LOC106574899</name>
</gene>
<dbReference type="SUPFAM" id="SSF57184">
    <property type="entry name" value="Growth factor receptor domain"/>
    <property type="match status" value="2"/>
</dbReference>
<evidence type="ECO:0000256" key="6">
    <source>
        <dbReference type="SAM" id="MobiDB-lite"/>
    </source>
</evidence>
<dbReference type="CDD" id="cd00033">
    <property type="entry name" value="CCP"/>
    <property type="match status" value="3"/>
</dbReference>
<dbReference type="SMART" id="SM00181">
    <property type="entry name" value="EGF"/>
    <property type="match status" value="4"/>
</dbReference>
<keyword evidence="2" id="KW-0732">Signal</keyword>
<feature type="region of interest" description="Disordered" evidence="6">
    <location>
        <begin position="385"/>
        <end position="448"/>
    </location>
</feature>
<evidence type="ECO:0000256" key="4">
    <source>
        <dbReference type="ARBA" id="ARBA00023157"/>
    </source>
</evidence>
<dbReference type="InterPro" id="IPR050751">
    <property type="entry name" value="ECM_structural_protein"/>
</dbReference>
<feature type="compositionally biased region" description="Low complexity" evidence="6">
    <location>
        <begin position="350"/>
        <end position="365"/>
    </location>
</feature>
<protein>
    <submittedName>
        <fullName evidence="9">Uncharacterized protein isoform X1</fullName>
    </submittedName>
</protein>
<dbReference type="RefSeq" id="XP_045554288.1">
    <property type="nucleotide sequence ID" value="XM_045698332.1"/>
</dbReference>
<feature type="compositionally biased region" description="Polar residues" evidence="6">
    <location>
        <begin position="399"/>
        <end position="414"/>
    </location>
</feature>
<keyword evidence="1" id="KW-0245">EGF-like domain</keyword>
<dbReference type="Pfam" id="PF12662">
    <property type="entry name" value="cEGF"/>
    <property type="match status" value="1"/>
</dbReference>
<name>A0ABM3D647_SALSA</name>
<feature type="region of interest" description="Disordered" evidence="6">
    <location>
        <begin position="246"/>
        <end position="370"/>
    </location>
</feature>
<evidence type="ECO:0000256" key="1">
    <source>
        <dbReference type="ARBA" id="ARBA00022536"/>
    </source>
</evidence>
<evidence type="ECO:0000259" key="7">
    <source>
        <dbReference type="PROSITE" id="PS50923"/>
    </source>
</evidence>
<dbReference type="InterPro" id="IPR018097">
    <property type="entry name" value="EGF_Ca-bd_CS"/>
</dbReference>
<dbReference type="PROSITE" id="PS01186">
    <property type="entry name" value="EGF_2"/>
    <property type="match status" value="1"/>
</dbReference>
<dbReference type="Pfam" id="PF07645">
    <property type="entry name" value="EGF_CA"/>
    <property type="match status" value="1"/>
</dbReference>
<accession>A0ABM3D647</accession>
<dbReference type="SMART" id="SM00179">
    <property type="entry name" value="EGF_CA"/>
    <property type="match status" value="3"/>
</dbReference>
<dbReference type="InterPro" id="IPR035976">
    <property type="entry name" value="Sushi/SCR/CCP_sf"/>
</dbReference>
<comment type="caution">
    <text evidence="5">Lacks conserved residue(s) required for the propagation of feature annotation.</text>
</comment>
<dbReference type="Gene3D" id="2.10.70.10">
    <property type="entry name" value="Complement Module, domain 1"/>
    <property type="match status" value="3"/>
</dbReference>
<feature type="domain" description="Sushi" evidence="7">
    <location>
        <begin position="478"/>
        <end position="542"/>
    </location>
</feature>
<evidence type="ECO:0000256" key="3">
    <source>
        <dbReference type="ARBA" id="ARBA00022737"/>
    </source>
</evidence>
<dbReference type="InterPro" id="IPR026823">
    <property type="entry name" value="cEGF"/>
</dbReference>
<feature type="domain" description="Sushi" evidence="7">
    <location>
        <begin position="103"/>
        <end position="157"/>
    </location>
</feature>
<dbReference type="InterPro" id="IPR049883">
    <property type="entry name" value="NOTCH1_EGF-like"/>
</dbReference>
<dbReference type="InterPro" id="IPR000436">
    <property type="entry name" value="Sushi_SCR_CCP_dom"/>
</dbReference>
<dbReference type="InterPro" id="IPR001881">
    <property type="entry name" value="EGF-like_Ca-bd_dom"/>
</dbReference>
<dbReference type="PANTHER" id="PTHR24034">
    <property type="entry name" value="EGF-LIKE DOMAIN-CONTAINING PROTEIN"/>
    <property type="match status" value="1"/>
</dbReference>
<keyword evidence="3" id="KW-0677">Repeat</keyword>
<organism evidence="8 9">
    <name type="scientific">Salmo salar</name>
    <name type="common">Atlantic salmon</name>
    <dbReference type="NCBI Taxonomy" id="8030"/>
    <lineage>
        <taxon>Eukaryota</taxon>
        <taxon>Metazoa</taxon>
        <taxon>Chordata</taxon>
        <taxon>Craniata</taxon>
        <taxon>Vertebrata</taxon>
        <taxon>Euteleostomi</taxon>
        <taxon>Actinopterygii</taxon>
        <taxon>Neopterygii</taxon>
        <taxon>Teleostei</taxon>
        <taxon>Protacanthopterygii</taxon>
        <taxon>Salmoniformes</taxon>
        <taxon>Salmonidae</taxon>
        <taxon>Salmoninae</taxon>
        <taxon>Salmo</taxon>
    </lineage>
</organism>
<evidence type="ECO:0000313" key="8">
    <source>
        <dbReference type="Proteomes" id="UP001652741"/>
    </source>
</evidence>
<feature type="domain" description="Sushi" evidence="7">
    <location>
        <begin position="48"/>
        <end position="102"/>
    </location>
</feature>
<feature type="compositionally biased region" description="Basic and acidic residues" evidence="6">
    <location>
        <begin position="246"/>
        <end position="259"/>
    </location>
</feature>
<evidence type="ECO:0000256" key="2">
    <source>
        <dbReference type="ARBA" id="ARBA00022729"/>
    </source>
</evidence>